<feature type="transmembrane region" description="Helical" evidence="21">
    <location>
        <begin position="307"/>
        <end position="324"/>
    </location>
</feature>
<gene>
    <name evidence="22" type="ORF">A6A04_05800</name>
</gene>
<keyword evidence="12" id="KW-0131">Cell cycle</keyword>
<dbReference type="GO" id="GO:0015648">
    <property type="term" value="F:lipid-linked peptidoglycan transporter activity"/>
    <property type="evidence" value="ECO:0007669"/>
    <property type="project" value="TreeGrafter"/>
</dbReference>
<evidence type="ECO:0000256" key="19">
    <source>
        <dbReference type="ARBA" id="ARBA00044770"/>
    </source>
</evidence>
<dbReference type="STRING" id="1285242.A6A04_05800"/>
<sequence>MTISFGRTDTSTLGRWWWTVDRWTIAALFLLVGVGLLLTMAASPAVAERINAQSSFHFVRRQFMFLAPALVIMIGVSLFSPKQIRRMAVIGLLGSIVLLALVPLLGAEIKGAKRWLNLGPLSIQPSEFVKPMFAVVSGWMFASARIEEGFPGRLIATGLFGLVAVLLLIQPDVGQTAIVTAIWATQFFLAGLSIGWVIGLGLAAPLGALGAYYAFPHVQNRVAKFLDPAGNGGYQVETAMKAFKNGGLFGKGPGEGRVKLSLPDAHTDFILAVGGEEFGVVLCLLVVALFAFIVLRGFSRVLKEDNLFVVLATAGLLVQFGLQAMVNMASTLRMMPPKGMTLPFISYGGSSMVALALGMGMVLALTRTRYGREGHDA</sequence>
<keyword evidence="10 21" id="KW-1133">Transmembrane helix</keyword>
<evidence type="ECO:0000256" key="15">
    <source>
        <dbReference type="ARBA" id="ARBA00033270"/>
    </source>
</evidence>
<organism evidence="22 23">
    <name type="scientific">Paramagnetospirillum marisnigri</name>
    <dbReference type="NCBI Taxonomy" id="1285242"/>
    <lineage>
        <taxon>Bacteria</taxon>
        <taxon>Pseudomonadati</taxon>
        <taxon>Pseudomonadota</taxon>
        <taxon>Alphaproteobacteria</taxon>
        <taxon>Rhodospirillales</taxon>
        <taxon>Magnetospirillaceae</taxon>
        <taxon>Paramagnetospirillum</taxon>
    </lineage>
</organism>
<keyword evidence="5" id="KW-0328">Glycosyltransferase</keyword>
<dbReference type="AlphaFoldDB" id="A0A178MF03"/>
<comment type="catalytic activity">
    <reaction evidence="20">
        <text>[GlcNAc-(1-&gt;4)-Mur2Ac(oyl-L-Ala-gamma-D-Glu-L-Lys-D-Ala-D-Ala)](n)-di-trans,octa-cis-undecaprenyl diphosphate + beta-D-GlcNAc-(1-&gt;4)-Mur2Ac(oyl-L-Ala-gamma-D-Glu-L-Lys-D-Ala-D-Ala)-di-trans,octa-cis-undecaprenyl diphosphate = [GlcNAc-(1-&gt;4)-Mur2Ac(oyl-L-Ala-gamma-D-Glu-L-Lys-D-Ala-D-Ala)](n+1)-di-trans,octa-cis-undecaprenyl diphosphate + di-trans,octa-cis-undecaprenyl diphosphate + H(+)</text>
        <dbReference type="Rhea" id="RHEA:23708"/>
        <dbReference type="Rhea" id="RHEA-COMP:9602"/>
        <dbReference type="Rhea" id="RHEA-COMP:9603"/>
        <dbReference type="ChEBI" id="CHEBI:15378"/>
        <dbReference type="ChEBI" id="CHEBI:58405"/>
        <dbReference type="ChEBI" id="CHEBI:60033"/>
        <dbReference type="ChEBI" id="CHEBI:78435"/>
        <dbReference type="EC" id="2.4.99.28"/>
    </reaction>
</comment>
<dbReference type="PANTHER" id="PTHR30474:SF2">
    <property type="entry name" value="PEPTIDOGLYCAN GLYCOSYLTRANSFERASE FTSW-RELATED"/>
    <property type="match status" value="1"/>
</dbReference>
<evidence type="ECO:0000313" key="22">
    <source>
        <dbReference type="EMBL" id="OAN46625.1"/>
    </source>
</evidence>
<comment type="caution">
    <text evidence="22">The sequence shown here is derived from an EMBL/GenBank/DDBJ whole genome shotgun (WGS) entry which is preliminary data.</text>
</comment>
<dbReference type="GO" id="GO:0009252">
    <property type="term" value="P:peptidoglycan biosynthetic process"/>
    <property type="evidence" value="ECO:0007669"/>
    <property type="project" value="UniProtKB-KW"/>
</dbReference>
<dbReference type="NCBIfam" id="TIGR02614">
    <property type="entry name" value="ftsW"/>
    <property type="match status" value="1"/>
</dbReference>
<evidence type="ECO:0000256" key="1">
    <source>
        <dbReference type="ARBA" id="ARBA00004651"/>
    </source>
</evidence>
<dbReference type="Pfam" id="PF01098">
    <property type="entry name" value="FTSW_RODA_SPOVE"/>
    <property type="match status" value="1"/>
</dbReference>
<dbReference type="GO" id="GO:0008360">
    <property type="term" value="P:regulation of cell shape"/>
    <property type="evidence" value="ECO:0007669"/>
    <property type="project" value="UniProtKB-KW"/>
</dbReference>
<keyword evidence="8" id="KW-0133">Cell shape</keyword>
<keyword evidence="11 21" id="KW-0472">Membrane</keyword>
<feature type="transmembrane region" description="Helical" evidence="21">
    <location>
        <begin position="87"/>
        <end position="107"/>
    </location>
</feature>
<protein>
    <recommendedName>
        <fullName evidence="17">Probable peptidoglycan glycosyltransferase FtsW</fullName>
        <ecNumber evidence="19">2.4.99.28</ecNumber>
    </recommendedName>
    <alternativeName>
        <fullName evidence="18">Cell division protein FtsW</fullName>
    </alternativeName>
    <alternativeName>
        <fullName evidence="15">Cell wall polymerase</fullName>
    </alternativeName>
    <alternativeName>
        <fullName evidence="14">Peptidoglycan polymerase</fullName>
    </alternativeName>
</protein>
<evidence type="ECO:0000256" key="4">
    <source>
        <dbReference type="ARBA" id="ARBA00022618"/>
    </source>
</evidence>
<evidence type="ECO:0000256" key="11">
    <source>
        <dbReference type="ARBA" id="ARBA00023136"/>
    </source>
</evidence>
<comment type="pathway">
    <text evidence="2">Cell wall biogenesis; peptidoglycan biosynthesis.</text>
</comment>
<dbReference type="RefSeq" id="WP_068494785.1">
    <property type="nucleotide sequence ID" value="NZ_LWQT01000088.1"/>
</dbReference>
<proteinExistence type="inferred from homology"/>
<evidence type="ECO:0000256" key="2">
    <source>
        <dbReference type="ARBA" id="ARBA00004752"/>
    </source>
</evidence>
<feature type="transmembrane region" description="Helical" evidence="21">
    <location>
        <begin position="278"/>
        <end position="295"/>
    </location>
</feature>
<reference evidence="22 23" key="1">
    <citation type="submission" date="2016-04" db="EMBL/GenBank/DDBJ databases">
        <title>Draft genome sequence of freshwater magnetotactic bacteria Magnetospirillum marisnigri SP-1 and Magnetospirillum moscoviense BB-1.</title>
        <authorList>
            <person name="Koziaeva V."/>
            <person name="Dziuba M.V."/>
            <person name="Ivanov T.M."/>
            <person name="Kuznetsov B."/>
            <person name="Grouzdev D.S."/>
        </authorList>
    </citation>
    <scope>NUCLEOTIDE SEQUENCE [LARGE SCALE GENOMIC DNA]</scope>
    <source>
        <strain evidence="22 23">SP-1</strain>
    </source>
</reference>
<evidence type="ECO:0000256" key="9">
    <source>
        <dbReference type="ARBA" id="ARBA00022984"/>
    </source>
</evidence>
<evidence type="ECO:0000256" key="14">
    <source>
        <dbReference type="ARBA" id="ARBA00032370"/>
    </source>
</evidence>
<feature type="transmembrane region" description="Helical" evidence="21">
    <location>
        <begin position="152"/>
        <end position="169"/>
    </location>
</feature>
<evidence type="ECO:0000256" key="13">
    <source>
        <dbReference type="ARBA" id="ARBA00023316"/>
    </source>
</evidence>
<evidence type="ECO:0000256" key="10">
    <source>
        <dbReference type="ARBA" id="ARBA00022989"/>
    </source>
</evidence>
<evidence type="ECO:0000256" key="20">
    <source>
        <dbReference type="ARBA" id="ARBA00049902"/>
    </source>
</evidence>
<keyword evidence="13" id="KW-0961">Cell wall biogenesis/degradation</keyword>
<evidence type="ECO:0000256" key="6">
    <source>
        <dbReference type="ARBA" id="ARBA00022679"/>
    </source>
</evidence>
<dbReference type="GO" id="GO:0071555">
    <property type="term" value="P:cell wall organization"/>
    <property type="evidence" value="ECO:0007669"/>
    <property type="project" value="UniProtKB-KW"/>
</dbReference>
<feature type="transmembrane region" description="Helical" evidence="21">
    <location>
        <begin position="181"/>
        <end position="214"/>
    </location>
</feature>
<dbReference type="EMBL" id="LWQT01000088">
    <property type="protein sequence ID" value="OAN46625.1"/>
    <property type="molecule type" value="Genomic_DNA"/>
</dbReference>
<dbReference type="GO" id="GO:0005886">
    <property type="term" value="C:plasma membrane"/>
    <property type="evidence" value="ECO:0007669"/>
    <property type="project" value="UniProtKB-SubCell"/>
</dbReference>
<dbReference type="InterPro" id="IPR018365">
    <property type="entry name" value="Cell_cycle_FtsW-rel_CS"/>
</dbReference>
<evidence type="ECO:0000256" key="17">
    <source>
        <dbReference type="ARBA" id="ARBA00041185"/>
    </source>
</evidence>
<keyword evidence="23" id="KW-1185">Reference proteome</keyword>
<accession>A0A178MF03</accession>
<dbReference type="GO" id="GO:0051301">
    <property type="term" value="P:cell division"/>
    <property type="evidence" value="ECO:0007669"/>
    <property type="project" value="UniProtKB-KW"/>
</dbReference>
<evidence type="ECO:0000256" key="3">
    <source>
        <dbReference type="ARBA" id="ARBA00022475"/>
    </source>
</evidence>
<dbReference type="InterPro" id="IPR013437">
    <property type="entry name" value="FtsW"/>
</dbReference>
<dbReference type="OrthoDB" id="9768187at2"/>
<evidence type="ECO:0000256" key="7">
    <source>
        <dbReference type="ARBA" id="ARBA00022692"/>
    </source>
</evidence>
<dbReference type="EC" id="2.4.99.28" evidence="19"/>
<evidence type="ECO:0000313" key="23">
    <source>
        <dbReference type="Proteomes" id="UP000078428"/>
    </source>
</evidence>
<feature type="transmembrane region" description="Helical" evidence="21">
    <location>
        <begin position="344"/>
        <end position="365"/>
    </location>
</feature>
<dbReference type="InterPro" id="IPR001182">
    <property type="entry name" value="FtsW/RodA"/>
</dbReference>
<dbReference type="PANTHER" id="PTHR30474">
    <property type="entry name" value="CELL CYCLE PROTEIN"/>
    <property type="match status" value="1"/>
</dbReference>
<feature type="transmembrane region" description="Helical" evidence="21">
    <location>
        <begin position="23"/>
        <end position="42"/>
    </location>
</feature>
<keyword evidence="3" id="KW-1003">Cell membrane</keyword>
<dbReference type="PROSITE" id="PS00428">
    <property type="entry name" value="FTSW_RODA_SPOVE"/>
    <property type="match status" value="1"/>
</dbReference>
<feature type="transmembrane region" description="Helical" evidence="21">
    <location>
        <begin position="63"/>
        <end position="81"/>
    </location>
</feature>
<keyword evidence="4 22" id="KW-0132">Cell division</keyword>
<evidence type="ECO:0000256" key="18">
    <source>
        <dbReference type="ARBA" id="ARBA00041418"/>
    </source>
</evidence>
<keyword evidence="9" id="KW-0573">Peptidoglycan synthesis</keyword>
<evidence type="ECO:0000256" key="12">
    <source>
        <dbReference type="ARBA" id="ARBA00023306"/>
    </source>
</evidence>
<keyword evidence="6" id="KW-0808">Transferase</keyword>
<evidence type="ECO:0000256" key="16">
    <source>
        <dbReference type="ARBA" id="ARBA00038053"/>
    </source>
</evidence>
<keyword evidence="7 21" id="KW-0812">Transmembrane</keyword>
<comment type="similarity">
    <text evidence="16">Belongs to the SEDS family. FtsW subfamily.</text>
</comment>
<dbReference type="GO" id="GO:0008955">
    <property type="term" value="F:peptidoglycan glycosyltransferase activity"/>
    <property type="evidence" value="ECO:0007669"/>
    <property type="project" value="UniProtKB-EC"/>
</dbReference>
<evidence type="ECO:0000256" key="21">
    <source>
        <dbReference type="SAM" id="Phobius"/>
    </source>
</evidence>
<evidence type="ECO:0000256" key="8">
    <source>
        <dbReference type="ARBA" id="ARBA00022960"/>
    </source>
</evidence>
<evidence type="ECO:0000256" key="5">
    <source>
        <dbReference type="ARBA" id="ARBA00022676"/>
    </source>
</evidence>
<name>A0A178MF03_9PROT</name>
<dbReference type="GO" id="GO:0032153">
    <property type="term" value="C:cell division site"/>
    <property type="evidence" value="ECO:0007669"/>
    <property type="project" value="TreeGrafter"/>
</dbReference>
<comment type="subcellular location">
    <subcellularLocation>
        <location evidence="1">Cell membrane</location>
        <topology evidence="1">Multi-pass membrane protein</topology>
    </subcellularLocation>
</comment>
<dbReference type="Proteomes" id="UP000078428">
    <property type="component" value="Unassembled WGS sequence"/>
</dbReference>